<evidence type="ECO:0000313" key="1">
    <source>
        <dbReference type="EMBL" id="ANY19789.1"/>
    </source>
</evidence>
<dbReference type="RefSeq" id="WP_067677469.1">
    <property type="nucleotide sequence ID" value="NZ_CP016591.1"/>
</dbReference>
<reference evidence="1 2" key="1">
    <citation type="submission" date="2016-07" db="EMBL/GenBank/DDBJ databases">
        <title>Complete genome sequence of Altererythrobacter dongtanensis KCTC 22672, a type strain with esterase isolated from tidal flat.</title>
        <authorList>
            <person name="Cheng H."/>
            <person name="Wu Y.-H."/>
            <person name="Zhou P."/>
            <person name="Huo Y.-Y."/>
            <person name="Wang C.-S."/>
            <person name="Xu X.-W."/>
        </authorList>
    </citation>
    <scope>NUCLEOTIDE SEQUENCE [LARGE SCALE GENOMIC DNA]</scope>
    <source>
        <strain evidence="1 2">KCTC 22672</strain>
    </source>
</reference>
<protein>
    <recommendedName>
        <fullName evidence="3">DUF2931 family protein</fullName>
    </recommendedName>
</protein>
<dbReference type="EMBL" id="CP016591">
    <property type="protein sequence ID" value="ANY19789.1"/>
    <property type="molecule type" value="Genomic_DNA"/>
</dbReference>
<dbReference type="Pfam" id="PF11153">
    <property type="entry name" value="DUF2931"/>
    <property type="match status" value="1"/>
</dbReference>
<gene>
    <name evidence="1" type="ORF">A6F68_01272</name>
</gene>
<keyword evidence="2" id="KW-1185">Reference proteome</keyword>
<dbReference type="KEGG" id="ado:A6F68_01272"/>
<sequence length="320" mass="35154">MASRSDWSAAESAPRDYPVYIVTAFFTMPSGAIEGIPDDRIAYGGWGKPGSTQLMGEAGEKPAPRKLTAEWFDLVAGMGYKGTIELPSNRIDAALSRGLPALDKPKNVPVDFIVVGFAPGGYLAVWLQARGVSHLAGTFSVPQSEISVDRMANDPSLNLDQFADSMLSLSLKDRVAEIRARPDPSALYKRYAQRYSYNAVVTGPVPFDYLWLSFLDAERDWFDLTGRRPQATSAEGYSFAAPKSAEIGWSDAEGRKFGAEVAFDPDEVMNAFWKLASVAGDSQMTLEFEPAEKGGTVDAYLKAGDTFYRFERTTSQIYRR</sequence>
<organism evidence="1 2">
    <name type="scientific">Tsuneonella dongtanensis</name>
    <dbReference type="NCBI Taxonomy" id="692370"/>
    <lineage>
        <taxon>Bacteria</taxon>
        <taxon>Pseudomonadati</taxon>
        <taxon>Pseudomonadota</taxon>
        <taxon>Alphaproteobacteria</taxon>
        <taxon>Sphingomonadales</taxon>
        <taxon>Erythrobacteraceae</taxon>
        <taxon>Tsuneonella</taxon>
    </lineage>
</organism>
<dbReference type="AlphaFoldDB" id="A0A1B2ACA3"/>
<name>A0A1B2ACA3_9SPHN</name>
<dbReference type="Proteomes" id="UP000092932">
    <property type="component" value="Chromosome"/>
</dbReference>
<dbReference type="InterPro" id="IPR021326">
    <property type="entry name" value="DUF2931"/>
</dbReference>
<evidence type="ECO:0000313" key="2">
    <source>
        <dbReference type="Proteomes" id="UP000092932"/>
    </source>
</evidence>
<proteinExistence type="predicted"/>
<evidence type="ECO:0008006" key="3">
    <source>
        <dbReference type="Google" id="ProtNLM"/>
    </source>
</evidence>
<accession>A0A1B2ACA3</accession>
<dbReference type="STRING" id="692370.A6F68_01272"/>